<dbReference type="InterPro" id="IPR013783">
    <property type="entry name" value="Ig-like_fold"/>
</dbReference>
<dbReference type="Proteomes" id="UP000316706">
    <property type="component" value="Unassembled WGS sequence"/>
</dbReference>
<comment type="caution">
    <text evidence="2">The sequence shown here is derived from an EMBL/GenBank/DDBJ whole genome shotgun (WGS) entry which is preliminary data.</text>
</comment>
<keyword evidence="1" id="KW-0812">Transmembrane</keyword>
<dbReference type="SUPFAM" id="SSF49313">
    <property type="entry name" value="Cadherin-like"/>
    <property type="match status" value="1"/>
</dbReference>
<evidence type="ECO:0000256" key="1">
    <source>
        <dbReference type="SAM" id="Phobius"/>
    </source>
</evidence>
<dbReference type="GO" id="GO:0005975">
    <property type="term" value="P:carbohydrate metabolic process"/>
    <property type="evidence" value="ECO:0007669"/>
    <property type="project" value="UniProtKB-ARBA"/>
</dbReference>
<sequence length="293" mass="31030">MASVPIFTRRRGHTADHPVELRFVDMLLIVIATLMFVAVILSVTSAFSTQEPGGGRPATAPQITTDSVPSAIVGEEYRLILSVRGGDGSYTWSVPDGALPQGLELDGGGVVHGVPARPQTAQAKVEVTDGAGRTAQRDLVFDARPAGRADTAVQAPRIATKVTLLDDAVAGRDYRHVFRPDQGDPPYTWRITGAPPRGLRFAPDGTLAGRPAEAGTAAFTVTMTGGGGGTARQEVKMIVKEGPDSLFWRLLGWLKTAITVIGYLLVAGMVLTWILGAPPTTGTAPIWERWAGR</sequence>
<dbReference type="Pfam" id="PF05345">
    <property type="entry name" value="He_PIG"/>
    <property type="match status" value="2"/>
</dbReference>
<dbReference type="GO" id="GO:0005509">
    <property type="term" value="F:calcium ion binding"/>
    <property type="evidence" value="ECO:0007669"/>
    <property type="project" value="InterPro"/>
</dbReference>
<keyword evidence="1" id="KW-1133">Transmembrane helix</keyword>
<dbReference type="Gene3D" id="2.60.40.10">
    <property type="entry name" value="Immunoglobulins"/>
    <property type="match status" value="2"/>
</dbReference>
<accession>A0A543I7E2</accession>
<gene>
    <name evidence="2" type="ORF">FHX41_0071</name>
</gene>
<feature type="transmembrane region" description="Helical" evidence="1">
    <location>
        <begin position="26"/>
        <end position="47"/>
    </location>
</feature>
<keyword evidence="3" id="KW-1185">Reference proteome</keyword>
<feature type="transmembrane region" description="Helical" evidence="1">
    <location>
        <begin position="246"/>
        <end position="275"/>
    </location>
</feature>
<dbReference type="AlphaFoldDB" id="A0A543I7E2"/>
<reference evidence="2 3" key="1">
    <citation type="submission" date="2019-06" db="EMBL/GenBank/DDBJ databases">
        <title>Sequencing the genomes of 1000 actinobacteria strains.</title>
        <authorList>
            <person name="Klenk H.-P."/>
        </authorList>
    </citation>
    <scope>NUCLEOTIDE SEQUENCE [LARGE SCALE GENOMIC DNA]</scope>
    <source>
        <strain evidence="2 3">DSM 45043</strain>
    </source>
</reference>
<dbReference type="OrthoDB" id="4168812at2"/>
<dbReference type="GO" id="GO:0016020">
    <property type="term" value="C:membrane"/>
    <property type="evidence" value="ECO:0007669"/>
    <property type="project" value="InterPro"/>
</dbReference>
<organism evidence="2 3">
    <name type="scientific">Actinomadura hallensis</name>
    <dbReference type="NCBI Taxonomy" id="337895"/>
    <lineage>
        <taxon>Bacteria</taxon>
        <taxon>Bacillati</taxon>
        <taxon>Actinomycetota</taxon>
        <taxon>Actinomycetes</taxon>
        <taxon>Streptosporangiales</taxon>
        <taxon>Thermomonosporaceae</taxon>
        <taxon>Actinomadura</taxon>
    </lineage>
</organism>
<keyword evidence="1" id="KW-0472">Membrane</keyword>
<dbReference type="EMBL" id="VFPO01000001">
    <property type="protein sequence ID" value="TQM66497.1"/>
    <property type="molecule type" value="Genomic_DNA"/>
</dbReference>
<name>A0A543I7E2_9ACTN</name>
<proteinExistence type="predicted"/>
<dbReference type="InterPro" id="IPR015919">
    <property type="entry name" value="Cadherin-like_sf"/>
</dbReference>
<evidence type="ECO:0000313" key="3">
    <source>
        <dbReference type="Proteomes" id="UP000316706"/>
    </source>
</evidence>
<dbReference type="RefSeq" id="WP_141965590.1">
    <property type="nucleotide sequence ID" value="NZ_VFPO01000001.1"/>
</dbReference>
<protein>
    <submittedName>
        <fullName evidence="2">Uncharacterized protein</fullName>
    </submittedName>
</protein>
<evidence type="ECO:0000313" key="2">
    <source>
        <dbReference type="EMBL" id="TQM66497.1"/>
    </source>
</evidence>